<evidence type="ECO:0000256" key="2">
    <source>
        <dbReference type="ARBA" id="ARBA00023015"/>
    </source>
</evidence>
<keyword evidence="3" id="KW-0238">DNA-binding</keyword>
<dbReference type="PANTHER" id="PTHR30126:SF39">
    <property type="entry name" value="HTH-TYPE TRANSCRIPTIONAL REGULATOR CYSL"/>
    <property type="match status" value="1"/>
</dbReference>
<dbReference type="SUPFAM" id="SSF53850">
    <property type="entry name" value="Periplasmic binding protein-like II"/>
    <property type="match status" value="1"/>
</dbReference>
<gene>
    <name evidence="6" type="primary">cmpR_3</name>
    <name evidence="6" type="ORF">ERS852491_04242</name>
</gene>
<protein>
    <submittedName>
        <fullName evidence="6">HTH-type transcriptional activator CmpR</fullName>
    </submittedName>
</protein>
<dbReference type="SUPFAM" id="SSF46785">
    <property type="entry name" value="Winged helix' DNA-binding domain"/>
    <property type="match status" value="1"/>
</dbReference>
<dbReference type="OrthoDB" id="9785745at2"/>
<keyword evidence="4" id="KW-0804">Transcription</keyword>
<evidence type="ECO:0000256" key="3">
    <source>
        <dbReference type="ARBA" id="ARBA00023125"/>
    </source>
</evidence>
<dbReference type="PANTHER" id="PTHR30126">
    <property type="entry name" value="HTH-TYPE TRANSCRIPTIONAL REGULATOR"/>
    <property type="match status" value="1"/>
</dbReference>
<name>A0A174KAM7_9FIRM</name>
<dbReference type="EMBL" id="CYZU01000056">
    <property type="protein sequence ID" value="CUP09064.1"/>
    <property type="molecule type" value="Genomic_DNA"/>
</dbReference>
<dbReference type="InterPro" id="IPR036388">
    <property type="entry name" value="WH-like_DNA-bd_sf"/>
</dbReference>
<sequence>MLDFRMETFLTVCQCMNFTRAAEELNITQPAVSQHVRYLEKHYGIKLFQYEGKKLKLTEAGEMLRNASLTMMHDELSLQSNMQHLTDGYQNIRFGATMTVGEIVMARILERYLVKYPDVKLHMEVANTQELLARLDNGEIDFALVEGFYKKNEYDYLHYSTERYVAVCSPFYPFSKKPEKLEDLFGERLLLREPGSGTREVLERYLDSQNYGTEDFVRTAEIGSLHAIKELTKAGCGITFLYEVAVREELEKRELKVISLRNFGITHDFTFIWRRGSIYADTYRGLFRQFSGE</sequence>
<keyword evidence="2" id="KW-0805">Transcription regulation</keyword>
<evidence type="ECO:0000259" key="5">
    <source>
        <dbReference type="PROSITE" id="PS50931"/>
    </source>
</evidence>
<dbReference type="STRING" id="39482.ERS852491_04242"/>
<evidence type="ECO:0000256" key="1">
    <source>
        <dbReference type="ARBA" id="ARBA00009437"/>
    </source>
</evidence>
<dbReference type="InterPro" id="IPR036390">
    <property type="entry name" value="WH_DNA-bd_sf"/>
</dbReference>
<dbReference type="PRINTS" id="PR00039">
    <property type="entry name" value="HTHLYSR"/>
</dbReference>
<dbReference type="PROSITE" id="PS50931">
    <property type="entry name" value="HTH_LYSR"/>
    <property type="match status" value="1"/>
</dbReference>
<reference evidence="6 7" key="1">
    <citation type="submission" date="2015-09" db="EMBL/GenBank/DDBJ databases">
        <authorList>
            <consortium name="Pathogen Informatics"/>
        </authorList>
    </citation>
    <scope>NUCLEOTIDE SEQUENCE [LARGE SCALE GENOMIC DNA]</scope>
    <source>
        <strain evidence="6 7">2789STDY5834876</strain>
    </source>
</reference>
<dbReference type="RefSeq" id="WP_050638653.1">
    <property type="nucleotide sequence ID" value="NZ_CABKUE010000004.1"/>
</dbReference>
<dbReference type="Gene3D" id="1.10.10.10">
    <property type="entry name" value="Winged helix-like DNA-binding domain superfamily/Winged helix DNA-binding domain"/>
    <property type="match status" value="1"/>
</dbReference>
<dbReference type="Gene3D" id="3.40.190.10">
    <property type="entry name" value="Periplasmic binding protein-like II"/>
    <property type="match status" value="2"/>
</dbReference>
<organism evidence="6 7">
    <name type="scientific">Faecalicatena contorta</name>
    <dbReference type="NCBI Taxonomy" id="39482"/>
    <lineage>
        <taxon>Bacteria</taxon>
        <taxon>Bacillati</taxon>
        <taxon>Bacillota</taxon>
        <taxon>Clostridia</taxon>
        <taxon>Lachnospirales</taxon>
        <taxon>Lachnospiraceae</taxon>
        <taxon>Faecalicatena</taxon>
    </lineage>
</organism>
<evidence type="ECO:0000313" key="7">
    <source>
        <dbReference type="Proteomes" id="UP000095544"/>
    </source>
</evidence>
<proteinExistence type="inferred from homology"/>
<comment type="similarity">
    <text evidence="1">Belongs to the LysR transcriptional regulatory family.</text>
</comment>
<dbReference type="GO" id="GO:0000976">
    <property type="term" value="F:transcription cis-regulatory region binding"/>
    <property type="evidence" value="ECO:0007669"/>
    <property type="project" value="TreeGrafter"/>
</dbReference>
<dbReference type="InterPro" id="IPR005119">
    <property type="entry name" value="LysR_subst-bd"/>
</dbReference>
<dbReference type="InterPro" id="IPR000847">
    <property type="entry name" value="LysR_HTH_N"/>
</dbReference>
<dbReference type="Pfam" id="PF00126">
    <property type="entry name" value="HTH_1"/>
    <property type="match status" value="1"/>
</dbReference>
<dbReference type="Proteomes" id="UP000095544">
    <property type="component" value="Unassembled WGS sequence"/>
</dbReference>
<dbReference type="AlphaFoldDB" id="A0A174KAM7"/>
<dbReference type="Pfam" id="PF03466">
    <property type="entry name" value="LysR_substrate"/>
    <property type="match status" value="1"/>
</dbReference>
<feature type="domain" description="HTH lysR-type" evidence="5">
    <location>
        <begin position="1"/>
        <end position="58"/>
    </location>
</feature>
<evidence type="ECO:0000313" key="6">
    <source>
        <dbReference type="EMBL" id="CUP09064.1"/>
    </source>
</evidence>
<accession>A0A174KAM7</accession>
<evidence type="ECO:0000256" key="4">
    <source>
        <dbReference type="ARBA" id="ARBA00023163"/>
    </source>
</evidence>
<dbReference type="GO" id="GO:0003700">
    <property type="term" value="F:DNA-binding transcription factor activity"/>
    <property type="evidence" value="ECO:0007669"/>
    <property type="project" value="InterPro"/>
</dbReference>